<keyword evidence="3 6" id="KW-0732">Signal</keyword>
<evidence type="ECO:0000256" key="1">
    <source>
        <dbReference type="ARBA" id="ARBA00004613"/>
    </source>
</evidence>
<dbReference type="PANTHER" id="PTHR12338">
    <property type="entry name" value="AUTOTRANSPORTER"/>
    <property type="match status" value="1"/>
</dbReference>
<organism evidence="8 9">
    <name type="scientific">Aliidongia dinghuensis</name>
    <dbReference type="NCBI Taxonomy" id="1867774"/>
    <lineage>
        <taxon>Bacteria</taxon>
        <taxon>Pseudomonadati</taxon>
        <taxon>Pseudomonadota</taxon>
        <taxon>Alphaproteobacteria</taxon>
        <taxon>Rhodospirillales</taxon>
        <taxon>Dongiaceae</taxon>
        <taxon>Aliidongia</taxon>
    </lineage>
</organism>
<dbReference type="EMBL" id="BMJQ01000002">
    <property type="protein sequence ID" value="GGF06588.1"/>
    <property type="molecule type" value="Genomic_DNA"/>
</dbReference>
<dbReference type="RefSeq" id="WP_189043134.1">
    <property type="nucleotide sequence ID" value="NZ_BMJQ01000002.1"/>
</dbReference>
<gene>
    <name evidence="8" type="ORF">GCM10011611_10090</name>
</gene>
<feature type="signal peptide" evidence="6">
    <location>
        <begin position="1"/>
        <end position="35"/>
    </location>
</feature>
<feature type="chain" id="PRO_5035227585" description="Filamentous haemagglutinin FhaB/tRNA nuclease CdiA-like TPS domain-containing protein" evidence="6">
    <location>
        <begin position="36"/>
        <end position="4071"/>
    </location>
</feature>
<protein>
    <recommendedName>
        <fullName evidence="7">Filamentous haemagglutinin FhaB/tRNA nuclease CdiA-like TPS domain-containing protein</fullName>
    </recommendedName>
</protein>
<evidence type="ECO:0000259" key="7">
    <source>
        <dbReference type="SMART" id="SM00912"/>
    </source>
</evidence>
<feature type="coiled-coil region" evidence="4">
    <location>
        <begin position="60"/>
        <end position="87"/>
    </location>
</feature>
<keyword evidence="9" id="KW-1185">Reference proteome</keyword>
<evidence type="ECO:0000256" key="2">
    <source>
        <dbReference type="ARBA" id="ARBA00022525"/>
    </source>
</evidence>
<comment type="subcellular location">
    <subcellularLocation>
        <location evidence="1">Secreted</location>
    </subcellularLocation>
</comment>
<evidence type="ECO:0000256" key="3">
    <source>
        <dbReference type="ARBA" id="ARBA00022729"/>
    </source>
</evidence>
<dbReference type="InterPro" id="IPR021026">
    <property type="entry name" value="Filamn_hemagglutn_DUF3739"/>
</dbReference>
<reference evidence="8" key="2">
    <citation type="submission" date="2020-09" db="EMBL/GenBank/DDBJ databases">
        <authorList>
            <person name="Sun Q."/>
            <person name="Zhou Y."/>
        </authorList>
    </citation>
    <scope>NUCLEOTIDE SEQUENCE</scope>
    <source>
        <strain evidence="8">CGMCC 1.15725</strain>
    </source>
</reference>
<reference evidence="8" key="1">
    <citation type="journal article" date="2014" name="Int. J. Syst. Evol. Microbiol.">
        <title>Complete genome sequence of Corynebacterium casei LMG S-19264T (=DSM 44701T), isolated from a smear-ripened cheese.</title>
        <authorList>
            <consortium name="US DOE Joint Genome Institute (JGI-PGF)"/>
            <person name="Walter F."/>
            <person name="Albersmeier A."/>
            <person name="Kalinowski J."/>
            <person name="Ruckert C."/>
        </authorList>
    </citation>
    <scope>NUCLEOTIDE SEQUENCE</scope>
    <source>
        <strain evidence="8">CGMCC 1.15725</strain>
    </source>
</reference>
<dbReference type="NCBIfam" id="TIGR01901">
    <property type="entry name" value="adhes_NPXG"/>
    <property type="match status" value="1"/>
</dbReference>
<comment type="caution">
    <text evidence="8">The sequence shown here is derived from an EMBL/GenBank/DDBJ whole genome shotgun (WGS) entry which is preliminary data.</text>
</comment>
<dbReference type="PANTHER" id="PTHR12338:SF8">
    <property type="entry name" value="HEME_HEMOPEXIN-BINDING PROTEIN"/>
    <property type="match status" value="1"/>
</dbReference>
<dbReference type="SMART" id="SM00912">
    <property type="entry name" value="Haemagg_act"/>
    <property type="match status" value="1"/>
</dbReference>
<dbReference type="Pfam" id="PF12545">
    <property type="entry name" value="DUF3739"/>
    <property type="match status" value="1"/>
</dbReference>
<proteinExistence type="predicted"/>
<dbReference type="InterPro" id="IPR012334">
    <property type="entry name" value="Pectin_lyas_fold"/>
</dbReference>
<dbReference type="GO" id="GO:0005576">
    <property type="term" value="C:extracellular region"/>
    <property type="evidence" value="ECO:0007669"/>
    <property type="project" value="UniProtKB-SubCell"/>
</dbReference>
<feature type="domain" description="Filamentous haemagglutinin FhaB/tRNA nuclease CdiA-like TPS" evidence="7">
    <location>
        <begin position="121"/>
        <end position="237"/>
    </location>
</feature>
<dbReference type="InterPro" id="IPR008638">
    <property type="entry name" value="FhaB/CdiA-like_TPS"/>
</dbReference>
<dbReference type="InterPro" id="IPR011050">
    <property type="entry name" value="Pectin_lyase_fold/virulence"/>
</dbReference>
<evidence type="ECO:0000256" key="5">
    <source>
        <dbReference type="SAM" id="MobiDB-lite"/>
    </source>
</evidence>
<evidence type="ECO:0000256" key="4">
    <source>
        <dbReference type="SAM" id="Coils"/>
    </source>
</evidence>
<keyword evidence="2" id="KW-0964">Secreted</keyword>
<dbReference type="Gene3D" id="2.160.20.10">
    <property type="entry name" value="Single-stranded right-handed beta-helix, Pectin lyase-like"/>
    <property type="match status" value="1"/>
</dbReference>
<dbReference type="Proteomes" id="UP000646365">
    <property type="component" value="Unassembled WGS sequence"/>
</dbReference>
<accession>A0A8J2YR68</accession>
<sequence length="4071" mass="406456">MPVRSVAFRRHTFHIALLTSVSALTLLALAAPAEAGNILASGGGASAAVASASATAIASAQQAAQVAAQAQNSLARATQALQAMQAAQSAARALALAAPSAVPNGLATGGLVPDSGLASPGVANPVISWAGAGTPVQTSANGQTTVTIHQTQAQALLNWKSFNVGTGTTVDFDQQGNTKWVALNQIAATGVPSQILGSIKADGQVYLINPNGIIFGGASQVNVNALIASSAVISPSQFLTNGIYSTQTGSAYNPSFSYAGGAITVEAGAQIATSAPSQVTAGGGFVLLMGTSVENAGSITTPMGQTLLAAGDDFVVRPGFGTNANQYSTTRGNEIAVGLNTLGSSTKGGSGSVANAGLIYAPTGDITLVGETVTQSGILLSTTSVNARGTIHLLSSASDPFGSVTLGGGSLAAILPDSSGATALDSQRAALIAASGVNPLATGTFDDLSTLADLQDQSRVEIVTGGTAEFQANSLTLAQGGQVAVSAAKRIQADSGAIIDVSGLVNVALPMSANDISVNIQGNELRDAPSNRLTTKLNSNTVYVDAQQLTLVPAGTGGYSSDRYYTAGGLLEVSGWLANTPHTIGEWMATGGTITLATGGAGAVVAQPGSTFNIDGGSLQYQGGYLKQSYVQASNGQVYNINVAPANLTYAGVYNGFTVVHYVDGQPDAQLTQIYANPLHTPSEIYQPGYTVGRDAGSLILSTPTALFEGDISANVITGQQQVTARPAGVTDSYKLTQTTAPLAGSLTLAEYNSDGLAGPYTTDVKFDTVAPVTSTLDLTASLPASRVNTAWFDAATLDGFGLGGLTIATQGAIAVNAPLQLAPGAQVRLTAPTVDVAADITARSGSITVTNILPNVGALTTATGGAQLTLEAGATVDARGLWVNALTDPNSFAGLAFLNGGNVTFDSTQNLTLTKGSLIDVSSGGAILANGKTAGGKGGNVTLLAGHTDGGGTPGDGTLVLDGAIQAYGVTGGGTLTLSSPGNLIAPGALVVGANASFAGGTLTAGTPAPVALKLTQAMTIPAGQPLPTALTLTYTAIVLDAPTPVDIPLADKPPSTPTGADWTVPSGLYVWDTRNNLYGTGQVVPAGTTIQRWAGTEEIPAGTTVPSDVFPDGLPVKPYKITYAAGSVQATPMTYPVGYVIPQGAVLPQTASVAPAPGLGPTFFSAGFSNYDINAGLGLVVASGASIAPTMPVYQFTASSFAARSGSDPAAAMSLWLPPLYTENPLNATLTQRGGASLTLHTLIKDSGGALVSGGSIVVADGASIAVDPGQSVKLDAYGQITVDGSITAHGGSISLINETDGSTDALRNFDAAGNGRGISLWVGATGKLDVSGASYTAADWMGRPYGTVTNGGSISLDGGTAFVIIRPGGELNADGASVTVNSAAGLDPTLSGSTQTLAGNGGVISLSSLSGLYMDGNLHAAAGGAGAAGGSLSISLLTPAFPDTSFLHGAPANVIVPSVMTVVQSYPASVLPADIAPGTDASSLAFGQTTVSADMVEAGGFGSLTLHSDDYMQFSGNVSLGLGQSLALTAAAFTSGPAARAPLPSSGNVLLSAPYILLSEPPANIPDHTDTGSIRNPGPNAAVTTATFEADADQIDLQGLITFSGGGGYYDSSTNSNVSLNAPGFLTTKLASRGDIRFLTTTAQQGSQIATSWDLDLLAAQIYPVTSAIATVTAGENNPNYNATLTIGRTTDSVPAAPLSAFGRLTLTAPIVEQGGIVRAPFGNIVLGGGYNPVAQRVDLLPGSLTSVSMAGLTIPYGGTVDGVTYTYNGSSVRAGILTNFNVSGVASGVVLDGESINVQHGATLDLSGGGTLAGAGFISGRGGSVNVLTTPLVNANPTTPMSKSTDKVYAILPGYASGYAPVAPENGAGDPAIGQQITIPAGVPGLPSGTYTLLPSNYALLPGAYRVELGSTMTVPLRGAGEIGNGTYVTAAYTGVANTGTRSALPVTALVTPGTAVRNYSQYNEQSYSDFLLTSTAQFGAPRPFLPSDGQALVVKFELPPTVPTTGSALTFDGTALFQPDRGGISGQAVLQGVGEVYADARTSGFTGVSVSAGDLDAIGAPRLMINGTPIVLNGLIAIQGGGGDLFIRDGVTLNAAELFLVGGNITVGQDVTLSTVGHGPAPYDSLSTGLSYSAWNDTVLALSNGDLNFVGSNSGSGAITIGAGSGLYSEGTLAFAANGPSQIDPTAHFGAANIALAAGTINVGDSTTVAAAGAPSGLLFSQSLFNTLVSGDATHGTPALQSISLSAASSINLFGSAGLDASGTGVNLVLNTPAIYGYGAAGDDAKISAGKITWNGVVGATPPAIAAGGPGTGTGTLDLVATEIDFGKLVSLDTSSTSRVIYGFGNVNLTARSKIVSAGNGALYVYQAPSTAPGAVFGQSGSGGNLTLSTPLLTGVQQSVMAYTAGGALSVTVPAGLAPSAPTSTLSGAEIDLTGDSVAIGSTILLPSGKLLVNATNNVTLNAGSRIDLSGRPSMVQSATVYGFGGTAILNSAEGGVVQAPGSVIDVSATNANAGSITIGAGNGAVALDGMLDGSTTGSHTSGDFSVTAGTLADFTGLNTILTQGGIFDARSFDLKQGDLAIGNGVKAHSVTVSVDGGSLTVTGTIDASGAAPGTIRLAAANGLTLASGAVLDAHGNVLQVDSYGLPIEARNRGHIELTTTAGTLTLAPGAAMNLSTPDGVAYGDVVLNAPRVGATVASATGAGAPANATGNDVAISAAGPLAIQGARGIALDGVARYANAPADPNDANGQLVTQAWLDLIDQDSQAFVNGALANNALTGRLAGLTAYGGTFHLRPGVEIDSATPNGDLTVSGNIDLSYYRYGPNADRNTSSPTYGAGEPLALAIRAGGNLTLQGSLSDGFQSTPGVPAVYSPIDVTNSPLFSGGPANCGPYTCLADVTTNVTLLTAWTIPNDAFYNNWWGGLQDVNGNYYNPGATIPAGTVLSAGSGIAFEGSAPPAVAVVVSPAVPPAPATSATAAMLAPGSLSASVRLVAGADLAAADPRTLEAARLLNGTGNLTLNDPAYNSSLNGTYFSVVRTGTGSLDLLAGGSFSEATPYGVYTAGTQAAPILVNGSNPYDVVGTASAGGTHAYYPEQGGDLLLVAQQDVTGNIQIANSNTRFVDSDLTSNWFRRQGGGVSADPVAWWINFGSFAKTGAWVSGTQLVGFQGIGTLGGGNLTVIAGRNAGVLGNGSTGLDLAVASTGRVQADGTLVETGGGDLTVKVGGAINPVAPLNLSATAPDYYGAVTDLRGNITMIAGSIGALAPNTFGSAYSSVDPRTLDPNTFRRSLKTPGPIFTPGDGTVSVTTRGNLVFGGAGDAGMESLVDLNGMPYTLPNASGTPTLVSSGGLSSFTLWTPATAINLYAAGGDVAPLVGAGWQNGTQNGNGFYPGTLIVAAANGDIRFAEPASNSATFPVLELMPSPSGQLALLAAGSIYGSSQVVAMSGAAMNTLATPFQPVFQGSDGKSNASATSPYLGSSTNNPIAFGPDTPLTDLHAGDNQPALVYAGVDIVDLGLGQVLNVSPGFGNGFVPSPTTWYLAAKPFEVIAGRDIVGLGTTADAFFNPGANDISLIRAGRDIIYQSATIAGRGLLDVEAGRNLYQGYYGSLTSAGDVVNPADTAGGAGITVMAGVGANGPNYADFAKLYFDPANQLSGNARLTGSGKVVHAYGQELLQWLQQRFGYTGSAADALAYFLALPSEQQGVFVRQVYYEELTAGGREYNDPSSSRYKTYLRGLDAIATLFPSLNANGQPVTYSGGITMFSTITGTSFVNGHNVPVTADAGIHTLFGGNIQILDPGGKTLIGEEGVTPGAGAGLITQGSGDIDVYSLDSVLLGQSRIMTTFGGNILVWSATGDINAGRGSKTTTIFTPPKRAYDNYGDVTLSPTVPSAGAGIATLNPIPQVPPGNIDLIAPNGMVDAGEGGIRASGNLNIAALQVVNAANIQVQGTATGIPVAAAPNIGALTTASNASGAAGAAAADAARRSSSRPAQDLPSIITVEVIGYGGGETPAQDQRNTSPRDKPQQKSSDARPAYNDRSAVQVAGYGTLDEAKAQLLTPEERERLAQP</sequence>
<keyword evidence="4" id="KW-0175">Coiled coil</keyword>
<evidence type="ECO:0000313" key="8">
    <source>
        <dbReference type="EMBL" id="GGF06588.1"/>
    </source>
</evidence>
<feature type="region of interest" description="Disordered" evidence="5">
    <location>
        <begin position="4009"/>
        <end position="4050"/>
    </location>
</feature>
<dbReference type="Pfam" id="PF05860">
    <property type="entry name" value="TPS"/>
    <property type="match status" value="1"/>
</dbReference>
<evidence type="ECO:0000256" key="6">
    <source>
        <dbReference type="SAM" id="SignalP"/>
    </source>
</evidence>
<name>A0A8J2YR68_9PROT</name>
<evidence type="ECO:0000313" key="9">
    <source>
        <dbReference type="Proteomes" id="UP000646365"/>
    </source>
</evidence>
<dbReference type="SUPFAM" id="SSF51126">
    <property type="entry name" value="Pectin lyase-like"/>
    <property type="match status" value="1"/>
</dbReference>
<dbReference type="InterPro" id="IPR050909">
    <property type="entry name" value="Bact_Autotransporter_VF"/>
</dbReference>